<gene>
    <name evidence="1" type="ORF">ENM28_02940</name>
</gene>
<name>A0A7C5VHF7_9DEIN</name>
<sequence length="261" mass="29362">MAHLKALPHPHLPAFASEGGTLRAEGLRAYLLALREVYLPYAPVPPVVLYVLSERDWRARLSHPYGLPFQRSEGGTLALYAPLRYPERLLHRLREVLLSLGPPPGEIPAFLDLNLGHEYAHALQVAWRLRTGARWLDEFFANYLFLLGLERARPELAKHLLSWSAYLSRLSPATRSLSSYERRRGSLESALWFQAQFTLKAQALLEEDGDRLLNAFLEAAPLDRKKGHRLLLALYPELRDWFAAFGLRGAPGSGSALPPGS</sequence>
<proteinExistence type="predicted"/>
<organism evidence="1">
    <name type="scientific">Thermus caliditerrae</name>
    <dbReference type="NCBI Taxonomy" id="1330700"/>
    <lineage>
        <taxon>Bacteria</taxon>
        <taxon>Thermotogati</taxon>
        <taxon>Deinococcota</taxon>
        <taxon>Deinococci</taxon>
        <taxon>Thermales</taxon>
        <taxon>Thermaceae</taxon>
        <taxon>Thermus</taxon>
    </lineage>
</organism>
<accession>A0A7C5VHF7</accession>
<dbReference type="EMBL" id="DRXE01000108">
    <property type="protein sequence ID" value="HHM67672.1"/>
    <property type="molecule type" value="Genomic_DNA"/>
</dbReference>
<reference evidence="1" key="1">
    <citation type="journal article" date="2020" name="mSystems">
        <title>Genome- and Community-Level Interaction Insights into Carbon Utilization and Element Cycling Functions of Hydrothermarchaeota in Hydrothermal Sediment.</title>
        <authorList>
            <person name="Zhou Z."/>
            <person name="Liu Y."/>
            <person name="Xu W."/>
            <person name="Pan J."/>
            <person name="Luo Z.H."/>
            <person name="Li M."/>
        </authorList>
    </citation>
    <scope>NUCLEOTIDE SEQUENCE [LARGE SCALE GENOMIC DNA]</scope>
    <source>
        <strain evidence="1">SpSt-1071</strain>
    </source>
</reference>
<comment type="caution">
    <text evidence="1">The sequence shown here is derived from an EMBL/GenBank/DDBJ whole genome shotgun (WGS) entry which is preliminary data.</text>
</comment>
<dbReference type="AlphaFoldDB" id="A0A7C5VHF7"/>
<evidence type="ECO:0000313" key="1">
    <source>
        <dbReference type="EMBL" id="HHM67672.1"/>
    </source>
</evidence>
<protein>
    <submittedName>
        <fullName evidence="1">Uncharacterized protein</fullName>
    </submittedName>
</protein>